<accession>A0A1I6BHJ0</accession>
<dbReference type="NCBIfam" id="TIGR01189">
    <property type="entry name" value="ccmA"/>
    <property type="match status" value="1"/>
</dbReference>
<evidence type="ECO:0000256" key="5">
    <source>
        <dbReference type="ARBA" id="ARBA00022967"/>
    </source>
</evidence>
<dbReference type="PANTHER" id="PTHR43499">
    <property type="entry name" value="ABC TRANSPORTER I FAMILY MEMBER 1"/>
    <property type="match status" value="1"/>
</dbReference>
<dbReference type="InterPro" id="IPR003439">
    <property type="entry name" value="ABC_transporter-like_ATP-bd"/>
</dbReference>
<dbReference type="STRING" id="1002526.SAMN05216578_10461"/>
<feature type="domain" description="ABC transporter" evidence="7">
    <location>
        <begin position="40"/>
        <end position="245"/>
    </location>
</feature>
<dbReference type="NCBIfam" id="NF010061">
    <property type="entry name" value="PRK13538.1"/>
    <property type="match status" value="1"/>
</dbReference>
<dbReference type="AlphaFoldDB" id="A0A1I6BHJ0"/>
<evidence type="ECO:0000256" key="6">
    <source>
        <dbReference type="ARBA" id="ARBA00023136"/>
    </source>
</evidence>
<dbReference type="InterPro" id="IPR017871">
    <property type="entry name" value="ABC_transporter-like_CS"/>
</dbReference>
<evidence type="ECO:0000256" key="4">
    <source>
        <dbReference type="ARBA" id="ARBA00022840"/>
    </source>
</evidence>
<dbReference type="InterPro" id="IPR027417">
    <property type="entry name" value="P-loop_NTPase"/>
</dbReference>
<dbReference type="InterPro" id="IPR003593">
    <property type="entry name" value="AAA+_ATPase"/>
</dbReference>
<organism evidence="8 9">
    <name type="scientific">Halopseudomonas formosensis</name>
    <dbReference type="NCBI Taxonomy" id="1002526"/>
    <lineage>
        <taxon>Bacteria</taxon>
        <taxon>Pseudomonadati</taxon>
        <taxon>Pseudomonadota</taxon>
        <taxon>Gammaproteobacteria</taxon>
        <taxon>Pseudomonadales</taxon>
        <taxon>Pseudomonadaceae</taxon>
        <taxon>Halopseudomonas</taxon>
    </lineage>
</organism>
<dbReference type="CDD" id="cd03231">
    <property type="entry name" value="ABC_CcmA_heme_exporter"/>
    <property type="match status" value="1"/>
</dbReference>
<name>A0A1I6BHJ0_9GAMM</name>
<dbReference type="GO" id="GO:0022857">
    <property type="term" value="F:transmembrane transporter activity"/>
    <property type="evidence" value="ECO:0007669"/>
    <property type="project" value="InterPro"/>
</dbReference>
<dbReference type="GO" id="GO:0016887">
    <property type="term" value="F:ATP hydrolysis activity"/>
    <property type="evidence" value="ECO:0007669"/>
    <property type="project" value="InterPro"/>
</dbReference>
<dbReference type="EMBL" id="FOYD01000004">
    <property type="protein sequence ID" value="SFQ80410.1"/>
    <property type="molecule type" value="Genomic_DNA"/>
</dbReference>
<evidence type="ECO:0000256" key="3">
    <source>
        <dbReference type="ARBA" id="ARBA00022748"/>
    </source>
</evidence>
<dbReference type="Pfam" id="PF00005">
    <property type="entry name" value="ABC_tran"/>
    <property type="match status" value="1"/>
</dbReference>
<dbReference type="PROSITE" id="PS00211">
    <property type="entry name" value="ABC_TRANSPORTER_1"/>
    <property type="match status" value="1"/>
</dbReference>
<keyword evidence="5" id="KW-1278">Translocase</keyword>
<evidence type="ECO:0000256" key="2">
    <source>
        <dbReference type="ARBA" id="ARBA00022741"/>
    </source>
</evidence>
<dbReference type="SMART" id="SM00382">
    <property type="entry name" value="AAA"/>
    <property type="match status" value="1"/>
</dbReference>
<evidence type="ECO:0000313" key="8">
    <source>
        <dbReference type="EMBL" id="SFQ80410.1"/>
    </source>
</evidence>
<evidence type="ECO:0000313" key="9">
    <source>
        <dbReference type="Proteomes" id="UP000242815"/>
    </source>
</evidence>
<dbReference type="GO" id="GO:0017004">
    <property type="term" value="P:cytochrome complex assembly"/>
    <property type="evidence" value="ECO:0007669"/>
    <property type="project" value="UniProtKB-KW"/>
</dbReference>
<keyword evidence="1" id="KW-0813">Transport</keyword>
<proteinExistence type="predicted"/>
<dbReference type="InterPro" id="IPR005895">
    <property type="entry name" value="ABC_transptr_haem_export_CcmA"/>
</dbReference>
<dbReference type="SUPFAM" id="SSF52540">
    <property type="entry name" value="P-loop containing nucleoside triphosphate hydrolases"/>
    <property type="match status" value="1"/>
</dbReference>
<keyword evidence="4" id="KW-0067">ATP-binding</keyword>
<evidence type="ECO:0000256" key="1">
    <source>
        <dbReference type="ARBA" id="ARBA00022448"/>
    </source>
</evidence>
<gene>
    <name evidence="8" type="ORF">SAMN05216578_10461</name>
</gene>
<dbReference type="Proteomes" id="UP000242815">
    <property type="component" value="Unassembled WGS sequence"/>
</dbReference>
<keyword evidence="3" id="KW-0201">Cytochrome c-type biogenesis</keyword>
<keyword evidence="2" id="KW-0547">Nucleotide-binding</keyword>
<evidence type="ECO:0000259" key="7">
    <source>
        <dbReference type="PROSITE" id="PS50893"/>
    </source>
</evidence>
<dbReference type="PROSITE" id="PS50893">
    <property type="entry name" value="ABC_TRANSPORTER_2"/>
    <property type="match status" value="1"/>
</dbReference>
<reference evidence="8 9" key="1">
    <citation type="submission" date="2016-10" db="EMBL/GenBank/DDBJ databases">
        <authorList>
            <person name="de Groot N.N."/>
        </authorList>
    </citation>
    <scope>NUCLEOTIDE SEQUENCE [LARGE SCALE GENOMIC DNA]</scope>
    <source>
        <strain evidence="8 9">JCM 18415</strain>
    </source>
</reference>
<dbReference type="PANTHER" id="PTHR43499:SF1">
    <property type="entry name" value="ABC TRANSPORTER I FAMILY MEMBER 1"/>
    <property type="match status" value="1"/>
</dbReference>
<dbReference type="Gene3D" id="3.40.50.300">
    <property type="entry name" value="P-loop containing nucleotide triphosphate hydrolases"/>
    <property type="match status" value="1"/>
</dbReference>
<keyword evidence="6" id="KW-0472">Membrane</keyword>
<protein>
    <submittedName>
        <fullName evidence="8">Heme exporter protein A</fullName>
    </submittedName>
</protein>
<sequence>MYNGARLIRVFDVPEYSGRTPVNMSHPPRRSGVKVKPLPVELDGLACERDERELFASLSLRLEPGEVLQVAGPNGSGKTSLLRIMAGLLPPSAGDMRYGGNSVYHGAGREDWRRQRLYIGHAPAIKGALTAEENLAWLCALSSPVGTEQIWQALEQVGLRGFEDVPCHNLSAGQKRRVALARLYLEQHPVWILDEPFTAIDKAGVTALENHIMAHAQQGGMVIMTTHHGLDHLPGVRCLDLGQAN</sequence>
<dbReference type="GO" id="GO:0005524">
    <property type="term" value="F:ATP binding"/>
    <property type="evidence" value="ECO:0007669"/>
    <property type="project" value="UniProtKB-KW"/>
</dbReference>